<proteinExistence type="predicted"/>
<dbReference type="GeneID" id="56474375"/>
<organism evidence="1 2">
    <name type="scientific">Peribacillus simplex NBRC 15720 = DSM 1321</name>
    <dbReference type="NCBI Taxonomy" id="1349754"/>
    <lineage>
        <taxon>Bacteria</taxon>
        <taxon>Bacillati</taxon>
        <taxon>Bacillota</taxon>
        <taxon>Bacilli</taxon>
        <taxon>Bacillales</taxon>
        <taxon>Bacillaceae</taxon>
        <taxon>Peribacillus</taxon>
    </lineage>
</organism>
<gene>
    <name evidence="1" type="ORF">BS1321_16570</name>
</gene>
<name>A0A223EJH9_9BACI</name>
<protein>
    <submittedName>
        <fullName evidence="1">Uncharacterized protein</fullName>
    </submittedName>
</protein>
<dbReference type="EMBL" id="CP017704">
    <property type="protein sequence ID" value="ASS95386.1"/>
    <property type="molecule type" value="Genomic_DNA"/>
</dbReference>
<evidence type="ECO:0000313" key="2">
    <source>
        <dbReference type="Proteomes" id="UP000214618"/>
    </source>
</evidence>
<dbReference type="RefSeq" id="WP_063235869.1">
    <property type="nucleotide sequence ID" value="NZ_BCVO01000032.1"/>
</dbReference>
<dbReference type="Proteomes" id="UP000214618">
    <property type="component" value="Chromosome"/>
</dbReference>
<sequence>MGKRHYKRKLIIVLIIIGTALGFYVYSAFSEKLTKSTDLSDESIGGFKVLDNISSPEFIREYGEPIDQDNNNAYDYYYWKGGLKTASINSDEDKGKIMRLIISSTDDALYENSLQTSKGIKLGSKKTDVLSKYGDHYYKSYEQGADIIGYIDHKRNITLEFWCVQGGRVAEIRLDDAEVI</sequence>
<dbReference type="OrthoDB" id="1912519at2"/>
<evidence type="ECO:0000313" key="1">
    <source>
        <dbReference type="EMBL" id="ASS95386.1"/>
    </source>
</evidence>
<reference evidence="1 2" key="1">
    <citation type="submission" date="2016-10" db="EMBL/GenBank/DDBJ databases">
        <title>The whole genome sequencing and assembly of Bacillus simplex DSM 1321 strain.</title>
        <authorList>
            <person name="Park M.-K."/>
            <person name="Lee Y.-J."/>
            <person name="Yi H."/>
            <person name="Bahn Y.-S."/>
            <person name="Kim J.F."/>
            <person name="Lee D.-W."/>
        </authorList>
    </citation>
    <scope>NUCLEOTIDE SEQUENCE [LARGE SCALE GENOMIC DNA]</scope>
    <source>
        <strain evidence="1 2">DSM 1321</strain>
    </source>
</reference>
<accession>A0A223EJH9</accession>
<dbReference type="AlphaFoldDB" id="A0A223EJH9"/>